<dbReference type="InterPro" id="IPR010212">
    <property type="entry name" value="NusA_arc"/>
</dbReference>
<evidence type="ECO:0000256" key="2">
    <source>
        <dbReference type="ARBA" id="ARBA00022490"/>
    </source>
</evidence>
<evidence type="ECO:0000256" key="5">
    <source>
        <dbReference type="ARBA" id="ARBA00023163"/>
    </source>
</evidence>
<evidence type="ECO:0000313" key="9">
    <source>
        <dbReference type="Proteomes" id="UP000565078"/>
    </source>
</evidence>
<evidence type="ECO:0000256" key="4">
    <source>
        <dbReference type="ARBA" id="ARBA00023015"/>
    </source>
</evidence>
<dbReference type="SUPFAM" id="SSF54814">
    <property type="entry name" value="Prokaryotic type KH domain (KH-domain type II)"/>
    <property type="match status" value="1"/>
</dbReference>
<dbReference type="GO" id="GO:0003723">
    <property type="term" value="F:RNA binding"/>
    <property type="evidence" value="ECO:0007669"/>
    <property type="project" value="UniProtKB-UniRule"/>
</dbReference>
<keyword evidence="2" id="KW-0963">Cytoplasm</keyword>
<evidence type="ECO:0000256" key="3">
    <source>
        <dbReference type="ARBA" id="ARBA00022884"/>
    </source>
</evidence>
<dbReference type="AlphaFoldDB" id="A0A7J4IWL5"/>
<dbReference type="InterPro" id="IPR004044">
    <property type="entry name" value="KH_dom_type_2"/>
</dbReference>
<dbReference type="SMART" id="SM00322">
    <property type="entry name" value="KH"/>
    <property type="match status" value="1"/>
</dbReference>
<keyword evidence="3 6" id="KW-0694">RNA-binding</keyword>
<feature type="domain" description="K Homology" evidence="7">
    <location>
        <begin position="28"/>
        <end position="95"/>
    </location>
</feature>
<dbReference type="GO" id="GO:0006353">
    <property type="term" value="P:DNA-templated transcription termination"/>
    <property type="evidence" value="ECO:0007669"/>
    <property type="project" value="UniProtKB-KW"/>
</dbReference>
<evidence type="ECO:0000256" key="1">
    <source>
        <dbReference type="ARBA" id="ARBA00022472"/>
    </source>
</evidence>
<name>A0A7J4IWL5_9ARCH</name>
<keyword evidence="4" id="KW-0805">Transcription regulation</keyword>
<gene>
    <name evidence="8" type="ORF">HA254_04620</name>
</gene>
<proteinExistence type="predicted"/>
<dbReference type="PROSITE" id="PS50084">
    <property type="entry name" value="KH_TYPE_1"/>
    <property type="match status" value="1"/>
</dbReference>
<dbReference type="Gene3D" id="3.30.300.20">
    <property type="match status" value="2"/>
</dbReference>
<protein>
    <submittedName>
        <fullName evidence="8">NusA-like transcription termination signal-binding factor</fullName>
    </submittedName>
</protein>
<dbReference type="InterPro" id="IPR004087">
    <property type="entry name" value="KH_dom"/>
</dbReference>
<dbReference type="InterPro" id="IPR015946">
    <property type="entry name" value="KH_dom-like_a/b"/>
</dbReference>
<evidence type="ECO:0000256" key="6">
    <source>
        <dbReference type="PROSITE-ProRule" id="PRU00117"/>
    </source>
</evidence>
<dbReference type="Proteomes" id="UP000565078">
    <property type="component" value="Unassembled WGS sequence"/>
</dbReference>
<evidence type="ECO:0000313" key="8">
    <source>
        <dbReference type="EMBL" id="HIH09923.1"/>
    </source>
</evidence>
<reference evidence="9" key="1">
    <citation type="journal article" date="2020" name="bioRxiv">
        <title>A rank-normalized archaeal taxonomy based on genome phylogeny resolves widespread incomplete and uneven classifications.</title>
        <authorList>
            <person name="Rinke C."/>
            <person name="Chuvochina M."/>
            <person name="Mussig A.J."/>
            <person name="Chaumeil P.-A."/>
            <person name="Waite D.W."/>
            <person name="Whitman W.B."/>
            <person name="Parks D.H."/>
            <person name="Hugenholtz P."/>
        </authorList>
    </citation>
    <scope>NUCLEOTIDE SEQUENCE [LARGE SCALE GENOMIC DNA]</scope>
</reference>
<dbReference type="EMBL" id="DUGC01000071">
    <property type="protein sequence ID" value="HIH09923.1"/>
    <property type="molecule type" value="Genomic_DNA"/>
</dbReference>
<dbReference type="Pfam" id="PF07650">
    <property type="entry name" value="KH_2"/>
    <property type="match status" value="1"/>
</dbReference>
<accession>A0A7J4IWL5</accession>
<dbReference type="InterPro" id="IPR009019">
    <property type="entry name" value="KH_sf_prok-type"/>
</dbReference>
<sequence length="137" mass="15906">MKLSLQQIQLINALDSIARVGAKDCFIDGESIVYLVPESQMRQAIGKSGSTVELIKKKLGKRVELFEFTESAEKFFEKAFFKAKIDKVEIKDMKERKVAIVQVDNTNKKIILQNMRRLKRIKELAKRNYSIDEVRIR</sequence>
<comment type="caution">
    <text evidence="8">The sequence shown here is derived from an EMBL/GenBank/DDBJ whole genome shotgun (WGS) entry which is preliminary data.</text>
</comment>
<evidence type="ECO:0000259" key="7">
    <source>
        <dbReference type="SMART" id="SM00322"/>
    </source>
</evidence>
<dbReference type="NCBIfam" id="TIGR01952">
    <property type="entry name" value="nusA_arch"/>
    <property type="match status" value="1"/>
</dbReference>
<organism evidence="8 9">
    <name type="scientific">Candidatus Iainarchaeum sp</name>
    <dbReference type="NCBI Taxonomy" id="3101447"/>
    <lineage>
        <taxon>Archaea</taxon>
        <taxon>Candidatus Iainarchaeota</taxon>
        <taxon>Candidatus Iainarchaeia</taxon>
        <taxon>Candidatus Iainarchaeales</taxon>
        <taxon>Candidatus Iainarchaeaceae</taxon>
        <taxon>Candidatus Iainarchaeum</taxon>
    </lineage>
</organism>
<keyword evidence="1" id="KW-0806">Transcription termination</keyword>
<keyword evidence="5" id="KW-0804">Transcription</keyword>